<dbReference type="InterPro" id="IPR055647">
    <property type="entry name" value="DUF7223"/>
</dbReference>
<evidence type="ECO:0000256" key="1">
    <source>
        <dbReference type="SAM" id="MobiDB-lite"/>
    </source>
</evidence>
<dbReference type="RefSeq" id="XP_008082783.1">
    <property type="nucleotide sequence ID" value="XM_008084592.1"/>
</dbReference>
<dbReference type="KEGG" id="glz:GLAREA_12829"/>
<dbReference type="OMA" id="YHADINF"/>
<sequence>MHLPKPSAFLLSCISTLLAVSVEASPYSSGNLTSTTSTKSSSSSTTLNSTTTSITSSKSLSSSSSRTTSFHLTNSTTRLSTLTTPTPTLSYSKNTTSTRSSWYTASRNTTAAYGRSTPSPAVLSPGLPPHIDPYNPVVLEPKKNVSLFYSSPPANNNASDVAVASVAIPKMAYPAVVLDHSALVTHVECDLSTLRLKFLHRNALNAAKASWTMPKFVMMAFHDKCGTAATDGERDYLLVHKLDFDHNDLSVAAGIKHIDIKEAVGTDNPITVDMGSYTPANASGNVGFDTTAAPPIPSNGTYTNSSKPSLDFDVALDNTIGYTSLSTPFHTRFIGLDEHQLLQIRSWCHICDKVVHAVKKIVNKFIPSWTLTPLNKDINVSIGGGNVATPWNKKGYQLYSKTSGSNYIRLYCVDCGVSGVINVKATVTFNLIGIISAGSFAANGHMGAGLGLGVDAHYAASIPAFKHTLLAIPLSPFAIPGLITIGPHLDLAVGANAAINADGKAYAGVRLEWPAIHAQLNLFSAPSASGWTPSVTQDFQAVGTVSLSADAYVEVSIGFGVSLLNGLKSYGVALVEKPDLYITGSSGVAGCQGIKLTAGFKNEVYADILGSHKGISTWNGPSASKCLGSGKRDAIPALPARAEINGREARKVKIESADGSIGMHYADNGNIYGISKTNGSVDMSTVDFSSLDSGIITGDATSRVFHGYNDTLSSKGISRFRLSPLSHIPKTAVILTLQPSTPTTSDHVLIALDASHNVFYPVLCTFGEVDFPKLFLVKDPNTGVAALLDEANVEGVTGVKPEDCGVVPLIAADLSKSLKVA</sequence>
<gene>
    <name evidence="5" type="ORF">GLAREA_12829</name>
</gene>
<reference evidence="5 6" key="1">
    <citation type="journal article" date="2013" name="BMC Genomics">
        <title>Genomics-driven discovery of the pneumocandin biosynthetic gene cluster in the fungus Glarea lozoyensis.</title>
        <authorList>
            <person name="Chen L."/>
            <person name="Yue Q."/>
            <person name="Zhang X."/>
            <person name="Xiang M."/>
            <person name="Wang C."/>
            <person name="Li S."/>
            <person name="Che Y."/>
            <person name="Ortiz-Lopez F.J."/>
            <person name="Bills G.F."/>
            <person name="Liu X."/>
            <person name="An Z."/>
        </authorList>
    </citation>
    <scope>NUCLEOTIDE SEQUENCE [LARGE SCALE GENOMIC DNA]</scope>
    <source>
        <strain evidence="6">ATCC 20868 / MF5171</strain>
    </source>
</reference>
<evidence type="ECO:0000259" key="4">
    <source>
        <dbReference type="Pfam" id="PF23865"/>
    </source>
</evidence>
<feature type="chain" id="PRO_5004508266" description="Acid protease" evidence="2">
    <location>
        <begin position="25"/>
        <end position="821"/>
    </location>
</feature>
<dbReference type="STRING" id="1116229.S3DDP3"/>
<accession>S3DDP3</accession>
<dbReference type="Proteomes" id="UP000016922">
    <property type="component" value="Unassembled WGS sequence"/>
</dbReference>
<evidence type="ECO:0000256" key="2">
    <source>
        <dbReference type="SAM" id="SignalP"/>
    </source>
</evidence>
<evidence type="ECO:0008006" key="7">
    <source>
        <dbReference type="Google" id="ProtNLM"/>
    </source>
</evidence>
<keyword evidence="2" id="KW-0732">Signal</keyword>
<dbReference type="AlphaFoldDB" id="S3DDP3"/>
<evidence type="ECO:0000313" key="5">
    <source>
        <dbReference type="EMBL" id="EPE30106.1"/>
    </source>
</evidence>
<feature type="domain" description="DUF7029" evidence="3">
    <location>
        <begin position="169"/>
        <end position="266"/>
    </location>
</feature>
<protein>
    <recommendedName>
        <fullName evidence="7">Acid protease</fullName>
    </recommendedName>
</protein>
<organism evidence="5 6">
    <name type="scientific">Glarea lozoyensis (strain ATCC 20868 / MF5171)</name>
    <dbReference type="NCBI Taxonomy" id="1116229"/>
    <lineage>
        <taxon>Eukaryota</taxon>
        <taxon>Fungi</taxon>
        <taxon>Dikarya</taxon>
        <taxon>Ascomycota</taxon>
        <taxon>Pezizomycotina</taxon>
        <taxon>Leotiomycetes</taxon>
        <taxon>Helotiales</taxon>
        <taxon>Helotiaceae</taxon>
        <taxon>Glarea</taxon>
    </lineage>
</organism>
<feature type="region of interest" description="Disordered" evidence="1">
    <location>
        <begin position="27"/>
        <end position="96"/>
    </location>
</feature>
<feature type="compositionally biased region" description="Low complexity" evidence="1">
    <location>
        <begin position="28"/>
        <end position="92"/>
    </location>
</feature>
<dbReference type="Pfam" id="PF22974">
    <property type="entry name" value="DUF7029"/>
    <property type="match status" value="1"/>
</dbReference>
<dbReference type="GeneID" id="19471869"/>
<dbReference type="Pfam" id="PF23865">
    <property type="entry name" value="DUF7223"/>
    <property type="match status" value="1"/>
</dbReference>
<evidence type="ECO:0000259" key="3">
    <source>
        <dbReference type="Pfam" id="PF22974"/>
    </source>
</evidence>
<dbReference type="HOGENOM" id="CLU_006356_0_0_1"/>
<dbReference type="InterPro" id="IPR054293">
    <property type="entry name" value="DUF7029"/>
</dbReference>
<dbReference type="EMBL" id="KE145365">
    <property type="protein sequence ID" value="EPE30106.1"/>
    <property type="molecule type" value="Genomic_DNA"/>
</dbReference>
<evidence type="ECO:0000313" key="6">
    <source>
        <dbReference type="Proteomes" id="UP000016922"/>
    </source>
</evidence>
<keyword evidence="6" id="KW-1185">Reference proteome</keyword>
<dbReference type="OrthoDB" id="3515070at2759"/>
<dbReference type="eggNOG" id="ENOG502SHMP">
    <property type="taxonomic scope" value="Eukaryota"/>
</dbReference>
<proteinExistence type="predicted"/>
<name>S3DDP3_GLAL2</name>
<feature type="domain" description="DUF7223" evidence="4">
    <location>
        <begin position="397"/>
        <end position="574"/>
    </location>
</feature>
<feature type="signal peptide" evidence="2">
    <location>
        <begin position="1"/>
        <end position="24"/>
    </location>
</feature>